<proteinExistence type="predicted"/>
<dbReference type="PRINTS" id="PR00038">
    <property type="entry name" value="HTHLUXR"/>
</dbReference>
<keyword evidence="1 5" id="KW-0597">Phosphoprotein</keyword>
<dbReference type="CDD" id="cd17535">
    <property type="entry name" value="REC_NarL-like"/>
    <property type="match status" value="1"/>
</dbReference>
<dbReference type="InterPro" id="IPR000792">
    <property type="entry name" value="Tscrpt_reg_LuxR_C"/>
</dbReference>
<keyword evidence="9" id="KW-1185">Reference proteome</keyword>
<dbReference type="SMART" id="SM00448">
    <property type="entry name" value="REC"/>
    <property type="match status" value="1"/>
</dbReference>
<dbReference type="SUPFAM" id="SSF52172">
    <property type="entry name" value="CheY-like"/>
    <property type="match status" value="1"/>
</dbReference>
<dbReference type="SUPFAM" id="SSF46894">
    <property type="entry name" value="C-terminal effector domain of the bipartite response regulators"/>
    <property type="match status" value="1"/>
</dbReference>
<accession>A0ABY4SG22</accession>
<keyword evidence="3" id="KW-0238">DNA-binding</keyword>
<dbReference type="Proteomes" id="UP001056201">
    <property type="component" value="Chromosome 2"/>
</dbReference>
<evidence type="ECO:0000313" key="8">
    <source>
        <dbReference type="EMBL" id="URI11530.1"/>
    </source>
</evidence>
<dbReference type="InterPro" id="IPR001789">
    <property type="entry name" value="Sig_transdc_resp-reg_receiver"/>
</dbReference>
<protein>
    <submittedName>
        <fullName evidence="8">Response regulator transcription factor</fullName>
    </submittedName>
</protein>
<evidence type="ECO:0000256" key="1">
    <source>
        <dbReference type="ARBA" id="ARBA00022553"/>
    </source>
</evidence>
<keyword evidence="2" id="KW-0805">Transcription regulation</keyword>
<name>A0ABY4SG22_AQUTE</name>
<dbReference type="Gene3D" id="3.40.50.2300">
    <property type="match status" value="1"/>
</dbReference>
<dbReference type="PROSITE" id="PS50043">
    <property type="entry name" value="HTH_LUXR_2"/>
    <property type="match status" value="1"/>
</dbReference>
<feature type="domain" description="HTH luxR-type" evidence="6">
    <location>
        <begin position="148"/>
        <end position="208"/>
    </location>
</feature>
<evidence type="ECO:0000313" key="9">
    <source>
        <dbReference type="Proteomes" id="UP001056201"/>
    </source>
</evidence>
<dbReference type="SMART" id="SM00421">
    <property type="entry name" value="HTH_LUXR"/>
    <property type="match status" value="1"/>
</dbReference>
<dbReference type="PANTHER" id="PTHR43214">
    <property type="entry name" value="TWO-COMPONENT RESPONSE REGULATOR"/>
    <property type="match status" value="1"/>
</dbReference>
<evidence type="ECO:0000259" key="6">
    <source>
        <dbReference type="PROSITE" id="PS50043"/>
    </source>
</evidence>
<dbReference type="InterPro" id="IPR058245">
    <property type="entry name" value="NreC/VraR/RcsB-like_REC"/>
</dbReference>
<dbReference type="PANTHER" id="PTHR43214:SF41">
    <property type="entry name" value="NITRATE_NITRITE RESPONSE REGULATOR PROTEIN NARP"/>
    <property type="match status" value="1"/>
</dbReference>
<feature type="modified residue" description="4-aspartylphosphate" evidence="5">
    <location>
        <position position="53"/>
    </location>
</feature>
<reference evidence="8" key="1">
    <citation type="submission" date="2022-05" db="EMBL/GenBank/DDBJ databases">
        <title>An RpoN-dependent PEP-CTERM gene is involved in floc formation of an Aquincola tertiaricarbonis strain.</title>
        <authorList>
            <person name="Qiu D."/>
            <person name="Xia M."/>
        </authorList>
    </citation>
    <scope>NUCLEOTIDE SEQUENCE</scope>
    <source>
        <strain evidence="8">RN12</strain>
    </source>
</reference>
<evidence type="ECO:0000256" key="5">
    <source>
        <dbReference type="PROSITE-ProRule" id="PRU00169"/>
    </source>
</evidence>
<dbReference type="InterPro" id="IPR011006">
    <property type="entry name" value="CheY-like_superfamily"/>
</dbReference>
<dbReference type="CDD" id="cd06170">
    <property type="entry name" value="LuxR_C_like"/>
    <property type="match status" value="1"/>
</dbReference>
<dbReference type="EMBL" id="CP097636">
    <property type="protein sequence ID" value="URI11530.1"/>
    <property type="molecule type" value="Genomic_DNA"/>
</dbReference>
<gene>
    <name evidence="8" type="ORF">MW290_21555</name>
</gene>
<feature type="domain" description="Response regulatory" evidence="7">
    <location>
        <begin position="2"/>
        <end position="118"/>
    </location>
</feature>
<evidence type="ECO:0000259" key="7">
    <source>
        <dbReference type="PROSITE" id="PS50110"/>
    </source>
</evidence>
<keyword evidence="4" id="KW-0804">Transcription</keyword>
<dbReference type="InterPro" id="IPR016032">
    <property type="entry name" value="Sig_transdc_resp-reg_C-effctor"/>
</dbReference>
<dbReference type="InterPro" id="IPR039420">
    <property type="entry name" value="WalR-like"/>
</dbReference>
<evidence type="ECO:0000256" key="3">
    <source>
        <dbReference type="ARBA" id="ARBA00023125"/>
    </source>
</evidence>
<evidence type="ECO:0000256" key="2">
    <source>
        <dbReference type="ARBA" id="ARBA00023015"/>
    </source>
</evidence>
<organism evidence="8 9">
    <name type="scientific">Aquincola tertiaricarbonis</name>
    <dbReference type="NCBI Taxonomy" id="391953"/>
    <lineage>
        <taxon>Bacteria</taxon>
        <taxon>Pseudomonadati</taxon>
        <taxon>Pseudomonadota</taxon>
        <taxon>Betaproteobacteria</taxon>
        <taxon>Burkholderiales</taxon>
        <taxon>Sphaerotilaceae</taxon>
        <taxon>Aquincola</taxon>
    </lineage>
</organism>
<sequence>MRFLIIDDHPLLRMGARQMLASRWPDAEVAEAETLADGIRQFQAARPDVVLLDLRLPDADGIESAVRMTRVAGSVPILVVSQNDESSHATRLLELGVRGFLPKDRAATDLPAAVQRLLDGGRYLTPEQADRLVDLLGPGGRDQRPVHETLSTQEFRVTQLIAAGRTPAEIAETMHLSVKTVGSYRARIFEKTGWQSNAELVKYCLQHGLTEPAGGG</sequence>
<dbReference type="PROSITE" id="PS50110">
    <property type="entry name" value="RESPONSE_REGULATORY"/>
    <property type="match status" value="1"/>
</dbReference>
<dbReference type="Pfam" id="PF00072">
    <property type="entry name" value="Response_reg"/>
    <property type="match status" value="1"/>
</dbReference>
<evidence type="ECO:0000256" key="4">
    <source>
        <dbReference type="ARBA" id="ARBA00023163"/>
    </source>
</evidence>
<dbReference type="RefSeq" id="WP_250199724.1">
    <property type="nucleotide sequence ID" value="NZ_CP097636.1"/>
</dbReference>
<dbReference type="Pfam" id="PF00196">
    <property type="entry name" value="GerE"/>
    <property type="match status" value="1"/>
</dbReference>